<dbReference type="AlphaFoldDB" id="L0KUG0"/>
<dbReference type="NCBIfam" id="TIGR01479">
    <property type="entry name" value="GMP_PMI"/>
    <property type="match status" value="1"/>
</dbReference>
<keyword evidence="4 12" id="KW-0548">Nucleotidyltransferase</keyword>
<evidence type="ECO:0000256" key="1">
    <source>
        <dbReference type="ARBA" id="ARBA00006115"/>
    </source>
</evidence>
<dbReference type="CDD" id="cd02509">
    <property type="entry name" value="GDP-M1P_Guanylyltransferase"/>
    <property type="match status" value="1"/>
</dbReference>
<evidence type="ECO:0000256" key="3">
    <source>
        <dbReference type="ARBA" id="ARBA00022679"/>
    </source>
</evidence>
<organism evidence="12 13">
    <name type="scientific">Methanomethylovorans hollandica (strain DSM 15978 / NBRC 107637 / DMS1)</name>
    <dbReference type="NCBI Taxonomy" id="867904"/>
    <lineage>
        <taxon>Archaea</taxon>
        <taxon>Methanobacteriati</taxon>
        <taxon>Methanobacteriota</taxon>
        <taxon>Stenosarchaea group</taxon>
        <taxon>Methanomicrobia</taxon>
        <taxon>Methanosarcinales</taxon>
        <taxon>Methanosarcinaceae</taxon>
        <taxon>Methanomethylovorans</taxon>
    </lineage>
</organism>
<accession>L0KUG0</accession>
<dbReference type="EMBL" id="CP003362">
    <property type="protein sequence ID" value="AGB48756.1"/>
    <property type="molecule type" value="Genomic_DNA"/>
</dbReference>
<protein>
    <recommendedName>
        <fullName evidence="2">mannose-1-phosphate guanylyltransferase</fullName>
        <ecNumber evidence="2">2.7.7.13</ecNumber>
    </recommendedName>
</protein>
<dbReference type="EC" id="2.7.7.13" evidence="2"/>
<dbReference type="SUPFAM" id="SSF53448">
    <property type="entry name" value="Nucleotide-diphospho-sugar transferases"/>
    <property type="match status" value="1"/>
</dbReference>
<dbReference type="PANTHER" id="PTHR46390">
    <property type="entry name" value="MANNOSE-1-PHOSPHATE GUANYLYLTRANSFERASE"/>
    <property type="match status" value="1"/>
</dbReference>
<dbReference type="InterPro" id="IPR006375">
    <property type="entry name" value="Man1P_GuaTrfase/Man6P_Isoase"/>
</dbReference>
<sequence>MQSIWPGIPADNTRYIHPYTLKRGDENIRSLILAGGSGTRLWPLSRKHNPKQFLKLEDTSFFQNTLIRCLEVSDISEIFVVTNDSQRFFVTGQAKELGYDLPPENVLIEPEAKNTLPAISFGMREIVKRFGKSIVGVFSSDHVLDIRAMETIKNAQLLAKEHLVTFGIVPTSPHTGYGYIKPAEKIDAGYKVAEFREKPNHEDALKYLKEGCLWNSGMFLFDTEVFFGELKEHESSFYKAFGPEIDPDAAIEEIYEKVRAISIDYGIMEKSRNVVVVRLEHKWSDLGNFNAIYEESEKDDNGNVIYECENILINSQNNLVYSKCDKLVALIDVQNMAVVDTPDALLVCPRESSQKVKQVADALHSKNDERAYLQQTVYRPWGFYTVMEKSGRHKIKNITVDPKKKLSLQLHYHRSEHWIVVKGMATVQINDETFFLRQGESTFISAGMRHRLANEGKLPLEIIEVQLGECVDEDDIVRFDDEYGRVPHDNG</sequence>
<evidence type="ECO:0000256" key="8">
    <source>
        <dbReference type="RuleBase" id="RU004190"/>
    </source>
</evidence>
<comment type="similarity">
    <text evidence="1 8">Belongs to the mannose-6-phosphate isomerase type 2 family.</text>
</comment>
<evidence type="ECO:0000256" key="6">
    <source>
        <dbReference type="ARBA" id="ARBA00023134"/>
    </source>
</evidence>
<evidence type="ECO:0000259" key="9">
    <source>
        <dbReference type="Pfam" id="PF00483"/>
    </source>
</evidence>
<proteinExistence type="inferred from homology"/>
<dbReference type="InterPro" id="IPR051161">
    <property type="entry name" value="Mannose-6P_isomerase_type2"/>
</dbReference>
<keyword evidence="3 12" id="KW-0808">Transferase</keyword>
<feature type="domain" description="Mannose-6-phosphate isomerase type II C-terminal" evidence="10">
    <location>
        <begin position="367"/>
        <end position="481"/>
    </location>
</feature>
<dbReference type="GO" id="GO:0004475">
    <property type="term" value="F:mannose-1-phosphate guanylyltransferase (GTP) activity"/>
    <property type="evidence" value="ECO:0007669"/>
    <property type="project" value="UniProtKB-EC"/>
</dbReference>
<dbReference type="GO" id="GO:0009298">
    <property type="term" value="P:GDP-mannose biosynthetic process"/>
    <property type="evidence" value="ECO:0007669"/>
    <property type="project" value="TreeGrafter"/>
</dbReference>
<dbReference type="RefSeq" id="WP_015323925.1">
    <property type="nucleotide sequence ID" value="NC_019977.1"/>
</dbReference>
<dbReference type="OrthoDB" id="5825at2157"/>
<dbReference type="KEGG" id="mhz:Metho_0489"/>
<evidence type="ECO:0000313" key="12">
    <source>
        <dbReference type="EMBL" id="AGB48756.1"/>
    </source>
</evidence>
<evidence type="ECO:0000256" key="2">
    <source>
        <dbReference type="ARBA" id="ARBA00012387"/>
    </source>
</evidence>
<feature type="domain" description="MannoseP isomerase/GMP-like beta-helix" evidence="11">
    <location>
        <begin position="309"/>
        <end position="362"/>
    </location>
</feature>
<evidence type="ECO:0000313" key="13">
    <source>
        <dbReference type="Proteomes" id="UP000010866"/>
    </source>
</evidence>
<reference evidence="13" key="1">
    <citation type="submission" date="2012-02" db="EMBL/GenBank/DDBJ databases">
        <title>Complete sequence of chromosome of Methanomethylovorans hollandica DSM 15978.</title>
        <authorList>
            <person name="Lucas S."/>
            <person name="Copeland A."/>
            <person name="Lapidus A."/>
            <person name="Glavina del Rio T."/>
            <person name="Dalin E."/>
            <person name="Tice H."/>
            <person name="Bruce D."/>
            <person name="Goodwin L."/>
            <person name="Pitluck S."/>
            <person name="Peters L."/>
            <person name="Mikhailova N."/>
            <person name="Held B."/>
            <person name="Kyrpides N."/>
            <person name="Mavromatis K."/>
            <person name="Ivanova N."/>
            <person name="Brettin T."/>
            <person name="Detter J.C."/>
            <person name="Han C."/>
            <person name="Larimer F."/>
            <person name="Land M."/>
            <person name="Hauser L."/>
            <person name="Markowitz V."/>
            <person name="Cheng J.-F."/>
            <person name="Hugenholtz P."/>
            <person name="Woyke T."/>
            <person name="Wu D."/>
            <person name="Spring S."/>
            <person name="Schroeder M."/>
            <person name="Brambilla E."/>
            <person name="Klenk H.-P."/>
            <person name="Eisen J.A."/>
        </authorList>
    </citation>
    <scope>NUCLEOTIDE SEQUENCE [LARGE SCALE GENOMIC DNA]</scope>
    <source>
        <strain evidence="13">DSM 15978 / NBRC 107637 / DMS1</strain>
    </source>
</reference>
<dbReference type="Gene3D" id="3.90.550.10">
    <property type="entry name" value="Spore Coat Polysaccharide Biosynthesis Protein SpsA, Chain A"/>
    <property type="match status" value="1"/>
</dbReference>
<dbReference type="GO" id="GO:0016853">
    <property type="term" value="F:isomerase activity"/>
    <property type="evidence" value="ECO:0007669"/>
    <property type="project" value="UniProtKB-KW"/>
</dbReference>
<evidence type="ECO:0000259" key="10">
    <source>
        <dbReference type="Pfam" id="PF01050"/>
    </source>
</evidence>
<dbReference type="InterPro" id="IPR014710">
    <property type="entry name" value="RmlC-like_jellyroll"/>
</dbReference>
<comment type="catalytic activity">
    <reaction evidence="7">
        <text>alpha-D-mannose 1-phosphate + GTP + H(+) = GDP-alpha-D-mannose + diphosphate</text>
        <dbReference type="Rhea" id="RHEA:15229"/>
        <dbReference type="ChEBI" id="CHEBI:15378"/>
        <dbReference type="ChEBI" id="CHEBI:33019"/>
        <dbReference type="ChEBI" id="CHEBI:37565"/>
        <dbReference type="ChEBI" id="CHEBI:57527"/>
        <dbReference type="ChEBI" id="CHEBI:58409"/>
        <dbReference type="EC" id="2.7.7.13"/>
    </reaction>
</comment>
<dbReference type="SUPFAM" id="SSF51182">
    <property type="entry name" value="RmlC-like cupins"/>
    <property type="match status" value="1"/>
</dbReference>
<dbReference type="GeneID" id="43009693"/>
<keyword evidence="5" id="KW-0547">Nucleotide-binding</keyword>
<dbReference type="InterPro" id="IPR011051">
    <property type="entry name" value="RmlC_Cupin_sf"/>
</dbReference>
<evidence type="ECO:0000256" key="5">
    <source>
        <dbReference type="ARBA" id="ARBA00022741"/>
    </source>
</evidence>
<dbReference type="InterPro" id="IPR005835">
    <property type="entry name" value="NTP_transferase_dom"/>
</dbReference>
<dbReference type="CDD" id="cd02213">
    <property type="entry name" value="cupin_PMI_typeII_C"/>
    <property type="match status" value="1"/>
</dbReference>
<keyword evidence="13" id="KW-1185">Reference proteome</keyword>
<keyword evidence="12" id="KW-0413">Isomerase</keyword>
<dbReference type="InterPro" id="IPR054566">
    <property type="entry name" value="ManC/GMP-like_b-helix"/>
</dbReference>
<evidence type="ECO:0000256" key="7">
    <source>
        <dbReference type="ARBA" id="ARBA00047343"/>
    </source>
</evidence>
<dbReference type="Pfam" id="PF00483">
    <property type="entry name" value="NTP_transferase"/>
    <property type="match status" value="1"/>
</dbReference>
<dbReference type="InterPro" id="IPR029044">
    <property type="entry name" value="Nucleotide-diphossugar_trans"/>
</dbReference>
<dbReference type="Pfam" id="PF22640">
    <property type="entry name" value="ManC_GMP_beta-helix"/>
    <property type="match status" value="1"/>
</dbReference>
<dbReference type="GO" id="GO:0000271">
    <property type="term" value="P:polysaccharide biosynthetic process"/>
    <property type="evidence" value="ECO:0007669"/>
    <property type="project" value="InterPro"/>
</dbReference>
<dbReference type="Pfam" id="PF01050">
    <property type="entry name" value="MannoseP_isomer"/>
    <property type="match status" value="1"/>
</dbReference>
<keyword evidence="6" id="KW-0342">GTP-binding</keyword>
<gene>
    <name evidence="12" type="ordered locus">Metho_0489</name>
</gene>
<dbReference type="PANTHER" id="PTHR46390:SF1">
    <property type="entry name" value="MANNOSE-1-PHOSPHATE GUANYLYLTRANSFERASE"/>
    <property type="match status" value="1"/>
</dbReference>
<dbReference type="InterPro" id="IPR049577">
    <property type="entry name" value="GMPP_N"/>
</dbReference>
<dbReference type="HOGENOM" id="CLU_035527_1_0_2"/>
<dbReference type="Proteomes" id="UP000010866">
    <property type="component" value="Chromosome"/>
</dbReference>
<dbReference type="InterPro" id="IPR001538">
    <property type="entry name" value="Man6P_isomerase-2_C"/>
</dbReference>
<dbReference type="Gene3D" id="2.60.120.10">
    <property type="entry name" value="Jelly Rolls"/>
    <property type="match status" value="1"/>
</dbReference>
<feature type="domain" description="Nucleotidyl transferase" evidence="9">
    <location>
        <begin position="30"/>
        <end position="299"/>
    </location>
</feature>
<evidence type="ECO:0000256" key="4">
    <source>
        <dbReference type="ARBA" id="ARBA00022695"/>
    </source>
</evidence>
<dbReference type="STRING" id="867904.Metho_0489"/>
<name>L0KUG0_METHD</name>
<evidence type="ECO:0000259" key="11">
    <source>
        <dbReference type="Pfam" id="PF22640"/>
    </source>
</evidence>
<dbReference type="GO" id="GO:0005525">
    <property type="term" value="F:GTP binding"/>
    <property type="evidence" value="ECO:0007669"/>
    <property type="project" value="UniProtKB-KW"/>
</dbReference>
<dbReference type="FunFam" id="2.60.120.10:FF:000032">
    <property type="entry name" value="Mannose-1-phosphate guanylyltransferase/mannose-6-phosphate isomerase"/>
    <property type="match status" value="1"/>
</dbReference>